<reference evidence="1" key="1">
    <citation type="submission" date="2022-11" db="EMBL/GenBank/DDBJ databases">
        <title>Genome Sequence of Boeremia exigua.</title>
        <authorList>
            <person name="Buettner E."/>
        </authorList>
    </citation>
    <scope>NUCLEOTIDE SEQUENCE</scope>
    <source>
        <strain evidence="1">CU02</strain>
    </source>
</reference>
<evidence type="ECO:0000313" key="2">
    <source>
        <dbReference type="Proteomes" id="UP001153331"/>
    </source>
</evidence>
<accession>A0ACC2HXB2</accession>
<dbReference type="Proteomes" id="UP001153331">
    <property type="component" value="Unassembled WGS sequence"/>
</dbReference>
<name>A0ACC2HXB2_9PLEO</name>
<organism evidence="1 2">
    <name type="scientific">Boeremia exigua</name>
    <dbReference type="NCBI Taxonomy" id="749465"/>
    <lineage>
        <taxon>Eukaryota</taxon>
        <taxon>Fungi</taxon>
        <taxon>Dikarya</taxon>
        <taxon>Ascomycota</taxon>
        <taxon>Pezizomycotina</taxon>
        <taxon>Dothideomycetes</taxon>
        <taxon>Pleosporomycetidae</taxon>
        <taxon>Pleosporales</taxon>
        <taxon>Pleosporineae</taxon>
        <taxon>Didymellaceae</taxon>
        <taxon>Boeremia</taxon>
    </lineage>
</organism>
<protein>
    <submittedName>
        <fullName evidence="1">Uncharacterized protein</fullName>
    </submittedName>
</protein>
<keyword evidence="2" id="KW-1185">Reference proteome</keyword>
<proteinExistence type="predicted"/>
<comment type="caution">
    <text evidence="1">The sequence shown here is derived from an EMBL/GenBank/DDBJ whole genome shotgun (WGS) entry which is preliminary data.</text>
</comment>
<evidence type="ECO:0000313" key="1">
    <source>
        <dbReference type="EMBL" id="KAJ8107736.1"/>
    </source>
</evidence>
<dbReference type="EMBL" id="JAPHNI010000867">
    <property type="protein sequence ID" value="KAJ8107736.1"/>
    <property type="molecule type" value="Genomic_DNA"/>
</dbReference>
<sequence length="241" mass="27341">MGLLDLPPEIIDYILDFAGPAGLEGFVLSCKAVHTRAKLQIENHNALRRRWRHTSNQSTSRRGDTLSVLYEISRNPVIAEYIESLSLWDRRADDELIGEDADEFRGDEVSLQRIKGLLRNAEFFQNSDMDEWWSEIIEEDQATDVESIDKLYATVALLTLLPNLRTLQLPDRWHEVRSDEAAEALVPVAVAGDHHAIHRRGLRCPRGPTVSATVHGSEQHPEPLRYWSSPAAAWTRTVSMP</sequence>
<gene>
    <name evidence="1" type="ORF">OPT61_g8659</name>
</gene>